<reference evidence="3" key="1">
    <citation type="submission" date="2016-11" db="UniProtKB">
        <authorList>
            <consortium name="WormBaseParasite"/>
        </authorList>
    </citation>
    <scope>IDENTIFICATION</scope>
</reference>
<dbReference type="PANTHER" id="PTHR21503:SF48">
    <property type="entry name" value="F-BOX ASSOCIATED DOMAIN-CONTAINING PROTEIN-RELATED"/>
    <property type="match status" value="1"/>
</dbReference>
<dbReference type="PROSITE" id="PS50181">
    <property type="entry name" value="FBOX"/>
    <property type="match status" value="1"/>
</dbReference>
<protein>
    <submittedName>
        <fullName evidence="3">F-box domain-containing protein</fullName>
    </submittedName>
</protein>
<evidence type="ECO:0000313" key="2">
    <source>
        <dbReference type="Proteomes" id="UP000095282"/>
    </source>
</evidence>
<evidence type="ECO:0000259" key="1">
    <source>
        <dbReference type="PROSITE" id="PS50181"/>
    </source>
</evidence>
<proteinExistence type="predicted"/>
<dbReference type="WBParaSite" id="Csp11.Scaffold630.g19089.t1">
    <property type="protein sequence ID" value="Csp11.Scaffold630.g19089.t1"/>
    <property type="gene ID" value="Csp11.Scaffold630.g19089"/>
</dbReference>
<accession>A0A1I7UT55</accession>
<dbReference type="AlphaFoldDB" id="A0A1I7UT55"/>
<keyword evidence="2" id="KW-1185">Reference proteome</keyword>
<sequence>MSFPLFRLPEVALEEVLKKFNPKEILILTQTSLRTRHRISRHRKSYSVEIRVVRERLESYVNIINTDRKFFRINIHTWVTQFDSSWRFHTIVPVRYEKDALVSFWTQKDIAFQEILDFLNEIFRIKEVSFNINRKSSDSAVHILEHCASKNLKIGSVDWPSFSGDKEVTEKILMASKGASHLNIRVFTSSSMRFDHFHLFRMDLLEMEFAWWMTVENIVSLRNCKRIRLKFLSFTTLSLKQIFREYLKNPGELCDLRINIDYCIRMEQAIEGLNVVRVEEGNDMRGSKYWFSGHNGVKISATMMDWNKTVVIKREF</sequence>
<dbReference type="Proteomes" id="UP000095282">
    <property type="component" value="Unplaced"/>
</dbReference>
<evidence type="ECO:0000313" key="3">
    <source>
        <dbReference type="WBParaSite" id="Csp11.Scaffold630.g19089.t1"/>
    </source>
</evidence>
<feature type="domain" description="F-box" evidence="1">
    <location>
        <begin position="2"/>
        <end position="49"/>
    </location>
</feature>
<dbReference type="eggNOG" id="ENOG502TKI5">
    <property type="taxonomic scope" value="Eukaryota"/>
</dbReference>
<name>A0A1I7UT55_9PELO</name>
<dbReference type="Pfam" id="PF00646">
    <property type="entry name" value="F-box"/>
    <property type="match status" value="1"/>
</dbReference>
<organism evidence="2 3">
    <name type="scientific">Caenorhabditis tropicalis</name>
    <dbReference type="NCBI Taxonomy" id="1561998"/>
    <lineage>
        <taxon>Eukaryota</taxon>
        <taxon>Metazoa</taxon>
        <taxon>Ecdysozoa</taxon>
        <taxon>Nematoda</taxon>
        <taxon>Chromadorea</taxon>
        <taxon>Rhabditida</taxon>
        <taxon>Rhabditina</taxon>
        <taxon>Rhabditomorpha</taxon>
        <taxon>Rhabditoidea</taxon>
        <taxon>Rhabditidae</taxon>
        <taxon>Peloderinae</taxon>
        <taxon>Caenorhabditis</taxon>
    </lineage>
</organism>
<dbReference type="PANTHER" id="PTHR21503">
    <property type="entry name" value="F-BOX-CONTAINING HYPOTHETICAL PROTEIN C.ELEGANS"/>
    <property type="match status" value="1"/>
</dbReference>
<dbReference type="InterPro" id="IPR001810">
    <property type="entry name" value="F-box_dom"/>
</dbReference>